<organism evidence="1 2">
    <name type="scientific">Planococcus halotolerans</name>
    <dbReference type="NCBI Taxonomy" id="2233542"/>
    <lineage>
        <taxon>Bacteria</taxon>
        <taxon>Bacillati</taxon>
        <taxon>Bacillota</taxon>
        <taxon>Bacilli</taxon>
        <taxon>Bacillales</taxon>
        <taxon>Caryophanaceae</taxon>
        <taxon>Planococcus</taxon>
    </lineage>
</organism>
<accession>A0A365KKD5</accession>
<evidence type="ECO:0000313" key="1">
    <source>
        <dbReference type="EMBL" id="RAZ73605.1"/>
    </source>
</evidence>
<dbReference type="RefSeq" id="WP_112224795.1">
    <property type="nucleotide sequence ID" value="NZ_CP196859.1"/>
</dbReference>
<keyword evidence="2" id="KW-1185">Reference proteome</keyword>
<name>A0A365KKD5_9BACL</name>
<dbReference type="EMBL" id="QLZR01000009">
    <property type="protein sequence ID" value="RAZ73605.1"/>
    <property type="molecule type" value="Genomic_DNA"/>
</dbReference>
<proteinExistence type="predicted"/>
<comment type="caution">
    <text evidence="1">The sequence shown here is derived from an EMBL/GenBank/DDBJ whole genome shotgun (WGS) entry which is preliminary data.</text>
</comment>
<evidence type="ECO:0000313" key="2">
    <source>
        <dbReference type="Proteomes" id="UP000251002"/>
    </source>
</evidence>
<gene>
    <name evidence="1" type="ORF">DP120_16845</name>
</gene>
<protein>
    <submittedName>
        <fullName evidence="1">Uncharacterized protein</fullName>
    </submittedName>
</protein>
<dbReference type="Proteomes" id="UP000251002">
    <property type="component" value="Unassembled WGS sequence"/>
</dbReference>
<reference evidence="1 2" key="1">
    <citation type="submission" date="2018-06" db="EMBL/GenBank/DDBJ databases">
        <title>The draft genome sequences of strains SCU63 and S1.</title>
        <authorList>
            <person name="Gan L."/>
        </authorList>
    </citation>
    <scope>NUCLEOTIDE SEQUENCE [LARGE SCALE GENOMIC DNA]</scope>
    <source>
        <strain evidence="1 2">SCU63</strain>
    </source>
</reference>
<dbReference type="AlphaFoldDB" id="A0A365KKD5"/>
<sequence length="63" mass="7333">MTQETVESIQHRDIKRLEAMACNLTRVEEVKLIQRIIKKSCSSSPVTNEWLEQEMMDLRGAKV</sequence>